<gene>
    <name evidence="2" type="ORF">ASPSYDRAFT_850417</name>
</gene>
<dbReference type="EMBL" id="KV878585">
    <property type="protein sequence ID" value="OJJ59296.1"/>
    <property type="molecule type" value="Genomic_DNA"/>
</dbReference>
<evidence type="ECO:0000313" key="2">
    <source>
        <dbReference type="EMBL" id="OJJ59296.1"/>
    </source>
</evidence>
<protein>
    <recommendedName>
        <fullName evidence="4">Pheromone</fullName>
    </recommendedName>
</protein>
<dbReference type="VEuPathDB" id="FungiDB:ASPSYDRAFT_850417"/>
<accession>A0A1L9TIP4</accession>
<feature type="signal peptide" evidence="1">
    <location>
        <begin position="1"/>
        <end position="18"/>
    </location>
</feature>
<dbReference type="STRING" id="1036612.A0A1L9TIP4"/>
<keyword evidence="1" id="KW-0732">Signal</keyword>
<dbReference type="RefSeq" id="XP_040703102.1">
    <property type="nucleotide sequence ID" value="XM_040851457.1"/>
</dbReference>
<dbReference type="Proteomes" id="UP000184356">
    <property type="component" value="Unassembled WGS sequence"/>
</dbReference>
<keyword evidence="3" id="KW-1185">Reference proteome</keyword>
<feature type="chain" id="PRO_5013358699" description="Pheromone" evidence="1">
    <location>
        <begin position="19"/>
        <end position="109"/>
    </location>
</feature>
<sequence>MKLVAVTLAALSVATVQGAATNRWCQYPGQVCGKTKRAVDAIDDVKRSADAMAEAKFTLNKWCQFPGQVCGKAKRAIDAIDDVKRSADAVSEAMAFLDELAPEEFQKIE</sequence>
<evidence type="ECO:0000256" key="1">
    <source>
        <dbReference type="SAM" id="SignalP"/>
    </source>
</evidence>
<dbReference type="GeneID" id="63767530"/>
<dbReference type="OrthoDB" id="3641074at2759"/>
<dbReference type="AlphaFoldDB" id="A0A1L9TIP4"/>
<organism evidence="2 3">
    <name type="scientific">Aspergillus sydowii CBS 593.65</name>
    <dbReference type="NCBI Taxonomy" id="1036612"/>
    <lineage>
        <taxon>Eukaryota</taxon>
        <taxon>Fungi</taxon>
        <taxon>Dikarya</taxon>
        <taxon>Ascomycota</taxon>
        <taxon>Pezizomycotina</taxon>
        <taxon>Eurotiomycetes</taxon>
        <taxon>Eurotiomycetidae</taxon>
        <taxon>Eurotiales</taxon>
        <taxon>Aspergillaceae</taxon>
        <taxon>Aspergillus</taxon>
        <taxon>Aspergillus subgen. Nidulantes</taxon>
    </lineage>
</organism>
<evidence type="ECO:0000313" key="3">
    <source>
        <dbReference type="Proteomes" id="UP000184356"/>
    </source>
</evidence>
<reference evidence="3" key="1">
    <citation type="journal article" date="2017" name="Genome Biol.">
        <title>Comparative genomics reveals high biological diversity and specific adaptations in the industrially and medically important fungal genus Aspergillus.</title>
        <authorList>
            <person name="de Vries R.P."/>
            <person name="Riley R."/>
            <person name="Wiebenga A."/>
            <person name="Aguilar-Osorio G."/>
            <person name="Amillis S."/>
            <person name="Uchima C.A."/>
            <person name="Anderluh G."/>
            <person name="Asadollahi M."/>
            <person name="Askin M."/>
            <person name="Barry K."/>
            <person name="Battaglia E."/>
            <person name="Bayram O."/>
            <person name="Benocci T."/>
            <person name="Braus-Stromeyer S.A."/>
            <person name="Caldana C."/>
            <person name="Canovas D."/>
            <person name="Cerqueira G.C."/>
            <person name="Chen F."/>
            <person name="Chen W."/>
            <person name="Choi C."/>
            <person name="Clum A."/>
            <person name="Dos Santos R.A."/>
            <person name="Damasio A.R."/>
            <person name="Diallinas G."/>
            <person name="Emri T."/>
            <person name="Fekete E."/>
            <person name="Flipphi M."/>
            <person name="Freyberg S."/>
            <person name="Gallo A."/>
            <person name="Gournas C."/>
            <person name="Habgood R."/>
            <person name="Hainaut M."/>
            <person name="Harispe M.L."/>
            <person name="Henrissat B."/>
            <person name="Hilden K.S."/>
            <person name="Hope R."/>
            <person name="Hossain A."/>
            <person name="Karabika E."/>
            <person name="Karaffa L."/>
            <person name="Karanyi Z."/>
            <person name="Krasevec N."/>
            <person name="Kuo A."/>
            <person name="Kusch H."/>
            <person name="LaButti K."/>
            <person name="Lagendijk E.L."/>
            <person name="Lapidus A."/>
            <person name="Levasseur A."/>
            <person name="Lindquist E."/>
            <person name="Lipzen A."/>
            <person name="Logrieco A.F."/>
            <person name="MacCabe A."/>
            <person name="Maekelae M.R."/>
            <person name="Malavazi I."/>
            <person name="Melin P."/>
            <person name="Meyer V."/>
            <person name="Mielnichuk N."/>
            <person name="Miskei M."/>
            <person name="Molnar A.P."/>
            <person name="Mule G."/>
            <person name="Ngan C.Y."/>
            <person name="Orejas M."/>
            <person name="Orosz E."/>
            <person name="Ouedraogo J.P."/>
            <person name="Overkamp K.M."/>
            <person name="Park H.-S."/>
            <person name="Perrone G."/>
            <person name="Piumi F."/>
            <person name="Punt P.J."/>
            <person name="Ram A.F."/>
            <person name="Ramon A."/>
            <person name="Rauscher S."/>
            <person name="Record E."/>
            <person name="Riano-Pachon D.M."/>
            <person name="Robert V."/>
            <person name="Roehrig J."/>
            <person name="Ruller R."/>
            <person name="Salamov A."/>
            <person name="Salih N.S."/>
            <person name="Samson R.A."/>
            <person name="Sandor E."/>
            <person name="Sanguinetti M."/>
            <person name="Schuetze T."/>
            <person name="Sepcic K."/>
            <person name="Shelest E."/>
            <person name="Sherlock G."/>
            <person name="Sophianopoulou V."/>
            <person name="Squina F.M."/>
            <person name="Sun H."/>
            <person name="Susca A."/>
            <person name="Todd R.B."/>
            <person name="Tsang A."/>
            <person name="Unkles S.E."/>
            <person name="van de Wiele N."/>
            <person name="van Rossen-Uffink D."/>
            <person name="Oliveira J.V."/>
            <person name="Vesth T.C."/>
            <person name="Visser J."/>
            <person name="Yu J.-H."/>
            <person name="Zhou M."/>
            <person name="Andersen M.R."/>
            <person name="Archer D.B."/>
            <person name="Baker S.E."/>
            <person name="Benoit I."/>
            <person name="Brakhage A.A."/>
            <person name="Braus G.H."/>
            <person name="Fischer R."/>
            <person name="Frisvad J.C."/>
            <person name="Goldman G.H."/>
            <person name="Houbraken J."/>
            <person name="Oakley B."/>
            <person name="Pocsi I."/>
            <person name="Scazzocchio C."/>
            <person name="Seiboth B."/>
            <person name="vanKuyk P.A."/>
            <person name="Wortman J."/>
            <person name="Dyer P.S."/>
            <person name="Grigoriev I.V."/>
        </authorList>
    </citation>
    <scope>NUCLEOTIDE SEQUENCE [LARGE SCALE GENOMIC DNA]</scope>
    <source>
        <strain evidence="3">CBS 593.65</strain>
    </source>
</reference>
<proteinExistence type="predicted"/>
<name>A0A1L9TIP4_9EURO</name>
<evidence type="ECO:0008006" key="4">
    <source>
        <dbReference type="Google" id="ProtNLM"/>
    </source>
</evidence>